<feature type="region of interest" description="Disordered" evidence="1">
    <location>
        <begin position="54"/>
        <end position="76"/>
    </location>
</feature>
<organism evidence="2 3">
    <name type="scientific">Punica granatum</name>
    <name type="common">Pomegranate</name>
    <dbReference type="NCBI Taxonomy" id="22663"/>
    <lineage>
        <taxon>Eukaryota</taxon>
        <taxon>Viridiplantae</taxon>
        <taxon>Streptophyta</taxon>
        <taxon>Embryophyta</taxon>
        <taxon>Tracheophyta</taxon>
        <taxon>Spermatophyta</taxon>
        <taxon>Magnoliopsida</taxon>
        <taxon>eudicotyledons</taxon>
        <taxon>Gunneridae</taxon>
        <taxon>Pentapetalae</taxon>
        <taxon>rosids</taxon>
        <taxon>malvids</taxon>
        <taxon>Myrtales</taxon>
        <taxon>Lythraceae</taxon>
        <taxon>Punica</taxon>
    </lineage>
</organism>
<gene>
    <name evidence="2" type="ORF">CRG98_000306</name>
</gene>
<evidence type="ECO:0000256" key="1">
    <source>
        <dbReference type="SAM" id="MobiDB-lite"/>
    </source>
</evidence>
<feature type="compositionally biased region" description="Basic and acidic residues" evidence="1">
    <location>
        <begin position="61"/>
        <end position="74"/>
    </location>
</feature>
<sequence length="152" mass="16426">MAAKAKNTSTASKEKLSDSMIRLSEVPPMICGGAGKNYKSGGTEMPQRAFRNVQRGGGDAFHGEPARSHDKRSENQVPSYCGIPPLQLVGGFPVHVPRVQFRGRNCSSTELSLSCHCTDLNVDSRQGPYCALLDCVAWEIVHLPMGTRDGHA</sequence>
<reference evidence="2 3" key="1">
    <citation type="submission" date="2017-11" db="EMBL/GenBank/DDBJ databases">
        <title>De-novo sequencing of pomegranate (Punica granatum L.) genome.</title>
        <authorList>
            <person name="Akparov Z."/>
            <person name="Amiraslanov A."/>
            <person name="Hajiyeva S."/>
            <person name="Abbasov M."/>
            <person name="Kaur K."/>
            <person name="Hamwieh A."/>
            <person name="Solovyev V."/>
            <person name="Salamov A."/>
            <person name="Braich B."/>
            <person name="Kosarev P."/>
            <person name="Mahmoud A."/>
            <person name="Hajiyev E."/>
            <person name="Babayeva S."/>
            <person name="Izzatullayeva V."/>
            <person name="Mammadov A."/>
            <person name="Mammadov A."/>
            <person name="Sharifova S."/>
            <person name="Ojaghi J."/>
            <person name="Eynullazada K."/>
            <person name="Bayramov B."/>
            <person name="Abdulazimova A."/>
            <person name="Shahmuradov I."/>
        </authorList>
    </citation>
    <scope>NUCLEOTIDE SEQUENCE [LARGE SCALE GENOMIC DNA]</scope>
    <source>
        <strain evidence="3">cv. AG2017</strain>
        <tissue evidence="2">Leaf</tissue>
    </source>
</reference>
<proteinExistence type="predicted"/>
<evidence type="ECO:0000313" key="3">
    <source>
        <dbReference type="Proteomes" id="UP000233551"/>
    </source>
</evidence>
<accession>A0A2I0LF29</accession>
<dbReference type="EMBL" id="PGOL01000011">
    <property type="protein sequence ID" value="PKI79292.1"/>
    <property type="molecule type" value="Genomic_DNA"/>
</dbReference>
<keyword evidence="3" id="KW-1185">Reference proteome</keyword>
<evidence type="ECO:0000313" key="2">
    <source>
        <dbReference type="EMBL" id="PKI79292.1"/>
    </source>
</evidence>
<protein>
    <submittedName>
        <fullName evidence="2">Uncharacterized protein</fullName>
    </submittedName>
</protein>
<dbReference type="AlphaFoldDB" id="A0A2I0LF29"/>
<dbReference type="Proteomes" id="UP000233551">
    <property type="component" value="Unassembled WGS sequence"/>
</dbReference>
<comment type="caution">
    <text evidence="2">The sequence shown here is derived from an EMBL/GenBank/DDBJ whole genome shotgun (WGS) entry which is preliminary data.</text>
</comment>
<name>A0A2I0LF29_PUNGR</name>